<dbReference type="AlphaFoldDB" id="Q04DV0"/>
<protein>
    <submittedName>
        <fullName evidence="2">Uncharacterized protein</fullName>
    </submittedName>
</protein>
<evidence type="ECO:0000313" key="3">
    <source>
        <dbReference type="Proteomes" id="UP000000774"/>
    </source>
</evidence>
<dbReference type="HOGENOM" id="CLU_2539256_0_0_9"/>
<proteinExistence type="predicted"/>
<evidence type="ECO:0000256" key="1">
    <source>
        <dbReference type="SAM" id="Phobius"/>
    </source>
</evidence>
<accession>Q04DV0</accession>
<dbReference type="KEGG" id="ooe:OEOE_1513"/>
<keyword evidence="1" id="KW-1133">Transmembrane helix</keyword>
<feature type="transmembrane region" description="Helical" evidence="1">
    <location>
        <begin position="63"/>
        <end position="80"/>
    </location>
</feature>
<keyword evidence="1" id="KW-0812">Transmembrane</keyword>
<dbReference type="EMBL" id="CP000411">
    <property type="protein sequence ID" value="ABJ57372.1"/>
    <property type="molecule type" value="Genomic_DNA"/>
</dbReference>
<organism evidence="2 3">
    <name type="scientific">Oenococcus oeni (strain ATCC BAA-331 / PSU-1)</name>
    <dbReference type="NCBI Taxonomy" id="203123"/>
    <lineage>
        <taxon>Bacteria</taxon>
        <taxon>Bacillati</taxon>
        <taxon>Bacillota</taxon>
        <taxon>Bacilli</taxon>
        <taxon>Lactobacillales</taxon>
        <taxon>Lactobacillaceae</taxon>
        <taxon>Oenococcus</taxon>
    </lineage>
</organism>
<name>Q04DV0_OENOB</name>
<keyword evidence="1" id="KW-0472">Membrane</keyword>
<dbReference type="Proteomes" id="UP000000774">
    <property type="component" value="Chromosome"/>
</dbReference>
<keyword evidence="3" id="KW-1185">Reference proteome</keyword>
<gene>
    <name evidence="2" type="ordered locus">OEOE_1513</name>
</gene>
<dbReference type="RefSeq" id="WP_011677743.1">
    <property type="nucleotide sequence ID" value="NC_008528.1"/>
</dbReference>
<reference evidence="2 3" key="1">
    <citation type="journal article" date="2006" name="Proc. Natl. Acad. Sci. U.S.A.">
        <title>Comparative genomics of the lactic acid bacteria.</title>
        <authorList>
            <person name="Makarova K."/>
            <person name="Slesarev A."/>
            <person name="Wolf Y."/>
            <person name="Sorokin A."/>
            <person name="Mirkin B."/>
            <person name="Koonin E."/>
            <person name="Pavlov A."/>
            <person name="Pavlova N."/>
            <person name="Karamychev V."/>
            <person name="Polouchine N."/>
            <person name="Shakhova V."/>
            <person name="Grigoriev I."/>
            <person name="Lou Y."/>
            <person name="Rohksar D."/>
            <person name="Lucas S."/>
            <person name="Huang K."/>
            <person name="Goodstein D.M."/>
            <person name="Hawkins T."/>
            <person name="Plengvidhya V."/>
            <person name="Welker D."/>
            <person name="Hughes J."/>
            <person name="Goh Y."/>
            <person name="Benson A."/>
            <person name="Baldwin K."/>
            <person name="Lee J.H."/>
            <person name="Diaz-Muniz I."/>
            <person name="Dosti B."/>
            <person name="Smeianov V."/>
            <person name="Wechter W."/>
            <person name="Barabote R."/>
            <person name="Lorca G."/>
            <person name="Altermann E."/>
            <person name="Barrangou R."/>
            <person name="Ganesan B."/>
            <person name="Xie Y."/>
            <person name="Rawsthorne H."/>
            <person name="Tamir D."/>
            <person name="Parker C."/>
            <person name="Breidt F."/>
            <person name="Broadbent J."/>
            <person name="Hutkins R."/>
            <person name="O'Sullivan D."/>
            <person name="Steele J."/>
            <person name="Unlu G."/>
            <person name="Saier M."/>
            <person name="Klaenhammer T."/>
            <person name="Richardson P."/>
            <person name="Kozyavkin S."/>
            <person name="Weimer B."/>
            <person name="Mills D."/>
        </authorList>
    </citation>
    <scope>NUCLEOTIDE SEQUENCE [LARGE SCALE GENOMIC DNA]</scope>
    <source>
        <strain evidence="3">ATCC BAA-331 / PSU-1</strain>
    </source>
</reference>
<evidence type="ECO:0000313" key="2">
    <source>
        <dbReference type="EMBL" id="ABJ57372.1"/>
    </source>
</evidence>
<sequence length="83" mass="9973">MSYLIMISFKFISFGLSEFGYVIFLRSFFHYNKYLAWATVFISNILFLYLFAMLGFLSVAAEAMFVVGLFLILYFFYYWGHFR</sequence>
<feature type="transmembrane region" description="Helical" evidence="1">
    <location>
        <begin position="6"/>
        <end position="25"/>
    </location>
</feature>
<dbReference type="STRING" id="203123.OEOE_1513"/>
<feature type="transmembrane region" description="Helical" evidence="1">
    <location>
        <begin position="34"/>
        <end position="57"/>
    </location>
</feature>